<dbReference type="PANTHER" id="PTHR42715">
    <property type="entry name" value="BETA-GLUCOSIDASE"/>
    <property type="match status" value="1"/>
</dbReference>
<dbReference type="Pfam" id="PF14310">
    <property type="entry name" value="Fn3-like"/>
    <property type="match status" value="1"/>
</dbReference>
<dbReference type="PROSITE" id="PS00775">
    <property type="entry name" value="GLYCOSYL_HYDROL_F3"/>
    <property type="match status" value="1"/>
</dbReference>
<comment type="caution">
    <text evidence="7">The sequence shown here is derived from an EMBL/GenBank/DDBJ whole genome shotgun (WGS) entry which is preliminary data.</text>
</comment>
<dbReference type="Gene3D" id="3.40.50.1700">
    <property type="entry name" value="Glycoside hydrolase family 3 C-terminal domain"/>
    <property type="match status" value="1"/>
</dbReference>
<dbReference type="RefSeq" id="WP_128771374.1">
    <property type="nucleotide sequence ID" value="NZ_RXOC01000020.1"/>
</dbReference>
<evidence type="ECO:0000256" key="3">
    <source>
        <dbReference type="ARBA" id="ARBA00023277"/>
    </source>
</evidence>
<feature type="signal peptide" evidence="5">
    <location>
        <begin position="1"/>
        <end position="25"/>
    </location>
</feature>
<dbReference type="AlphaFoldDB" id="A0A4Q0M2R7"/>
<keyword evidence="5" id="KW-0732">Signal</keyword>
<dbReference type="SMART" id="SM01217">
    <property type="entry name" value="Fn3_like"/>
    <property type="match status" value="1"/>
</dbReference>
<dbReference type="InterPro" id="IPR017853">
    <property type="entry name" value="GH"/>
</dbReference>
<evidence type="ECO:0000259" key="6">
    <source>
        <dbReference type="SMART" id="SM01217"/>
    </source>
</evidence>
<dbReference type="SUPFAM" id="SSF52279">
    <property type="entry name" value="Beta-D-glucan exohydrolase, C-terminal domain"/>
    <property type="match status" value="1"/>
</dbReference>
<dbReference type="InterPro" id="IPR036962">
    <property type="entry name" value="Glyco_hydro_3_N_sf"/>
</dbReference>
<keyword evidence="3" id="KW-0119">Carbohydrate metabolism</keyword>
<evidence type="ECO:0000313" key="7">
    <source>
        <dbReference type="EMBL" id="RXF67191.1"/>
    </source>
</evidence>
<dbReference type="Pfam" id="PF01915">
    <property type="entry name" value="Glyco_hydro_3_C"/>
    <property type="match status" value="1"/>
</dbReference>
<dbReference type="InterPro" id="IPR036881">
    <property type="entry name" value="Glyco_hydro_3_C_sf"/>
</dbReference>
<evidence type="ECO:0000256" key="2">
    <source>
        <dbReference type="ARBA" id="ARBA00022801"/>
    </source>
</evidence>
<sequence>MKIPLTKLFLSIACVLLYGGTSSFSQEKSDPAAEAKIEDLIRKMTLEEKIGMIHANSSFTSTGVPRLGVPELTTSDGPHGVRPEHGRDWVLDNKGNDSSTYLPTGITLASTWNPELGYAFGAVLGSEAKYRGKDVILGPGINIIRTPLNGRNFEYMSEDPYLISKMVVGYIKGVQDQGISASLKHFMGNNQEIRRDGINVEMSERALREIYLPGFKAAVIEGEVNTVMGSYNKLRGEYCTYNDYLINKILKGEWGFRGLVMSDWGAIHSTKEALLGGADLEMGTDLSMLPNPDYNKFYFADPALKMVRSGEVSEKVIDDKVRRILRIMFKTHMFDKRTPGELATKEHAAVAKKVAEEGIILLQNKKNILPVSKMVKTIAVIGANANRENAMGGGSSQVRPPYEVTLLAGLQNLAGSDAGIRFEQGYTIARNAKADPSLIQKAVDAAKHADIAIVAGGWIHGYDYSKWDDNAYDAEGFDKPSMEMPFGQDELITAVARANPNTIVVLYGGGPIDMSAWVNKVKGIIQAGYPGMEGGSALAEIILGKVNPSGKLTVTFPKKLQDSPAHKLGEYPGDSVNVHYNEDIFVGYRYFDTYKVKPQFAFGHGLSYTTFEYGKLSAATVNGDTFVRLNVKNTGTMAGAEIVQIYVHDKKASLKRPEKELKSFSKIFLAPGEVKELIFKLDKEAFSFFDSKQMEWVLEPGGFEILAGSSSVDIRSKVEIRL</sequence>
<keyword evidence="4" id="KW-0326">Glycosidase</keyword>
<dbReference type="Gene3D" id="3.20.20.300">
    <property type="entry name" value="Glycoside hydrolase, family 3, N-terminal domain"/>
    <property type="match status" value="1"/>
</dbReference>
<protein>
    <submittedName>
        <fullName evidence="7">Glycosyl hydrolase</fullName>
    </submittedName>
</protein>
<dbReference type="SUPFAM" id="SSF51445">
    <property type="entry name" value="(Trans)glycosidases"/>
    <property type="match status" value="1"/>
</dbReference>
<feature type="domain" description="Fibronectin type III-like" evidence="6">
    <location>
        <begin position="641"/>
        <end position="711"/>
    </location>
</feature>
<dbReference type="PANTHER" id="PTHR42715:SF10">
    <property type="entry name" value="BETA-GLUCOSIDASE"/>
    <property type="match status" value="1"/>
</dbReference>
<dbReference type="GO" id="GO:0008422">
    <property type="term" value="F:beta-glucosidase activity"/>
    <property type="evidence" value="ECO:0007669"/>
    <property type="project" value="UniProtKB-ARBA"/>
</dbReference>
<name>A0A4Q0M2R7_9SPHI</name>
<comment type="similarity">
    <text evidence="1 4">Belongs to the glycosyl hydrolase 3 family.</text>
</comment>
<dbReference type="InterPro" id="IPR001764">
    <property type="entry name" value="Glyco_hydro_3_N"/>
</dbReference>
<evidence type="ECO:0000256" key="1">
    <source>
        <dbReference type="ARBA" id="ARBA00005336"/>
    </source>
</evidence>
<dbReference type="InterPro" id="IPR002772">
    <property type="entry name" value="Glyco_hydro_3_C"/>
</dbReference>
<evidence type="ECO:0000313" key="8">
    <source>
        <dbReference type="Proteomes" id="UP000290848"/>
    </source>
</evidence>
<evidence type="ECO:0000256" key="4">
    <source>
        <dbReference type="RuleBase" id="RU361161"/>
    </source>
</evidence>
<dbReference type="InterPro" id="IPR050288">
    <property type="entry name" value="Cellulose_deg_GH3"/>
</dbReference>
<dbReference type="InterPro" id="IPR026891">
    <property type="entry name" value="Fn3-like"/>
</dbReference>
<dbReference type="Pfam" id="PF00933">
    <property type="entry name" value="Glyco_hydro_3"/>
    <property type="match status" value="1"/>
</dbReference>
<dbReference type="PRINTS" id="PR00133">
    <property type="entry name" value="GLHYDRLASE3"/>
</dbReference>
<dbReference type="Gene3D" id="2.60.40.10">
    <property type="entry name" value="Immunoglobulins"/>
    <property type="match status" value="1"/>
</dbReference>
<dbReference type="FunFam" id="2.60.40.10:FF:000495">
    <property type="entry name" value="Periplasmic beta-glucosidase"/>
    <property type="match status" value="1"/>
</dbReference>
<gene>
    <name evidence="7" type="ORF">EKH83_20695</name>
</gene>
<feature type="chain" id="PRO_5020352807" evidence="5">
    <location>
        <begin position="26"/>
        <end position="722"/>
    </location>
</feature>
<reference evidence="7 8" key="1">
    <citation type="submission" date="2018-12" db="EMBL/GenBank/DDBJ databases">
        <title>The Draft Genome Sequence of the Soil Bacterium Pedobacter tournemirensis R1.</title>
        <authorList>
            <person name="He J."/>
        </authorList>
    </citation>
    <scope>NUCLEOTIDE SEQUENCE [LARGE SCALE GENOMIC DNA]</scope>
    <source>
        <strain evidence="7 8">R1</strain>
    </source>
</reference>
<dbReference type="EMBL" id="RXOC01000020">
    <property type="protein sequence ID" value="RXF67191.1"/>
    <property type="molecule type" value="Genomic_DNA"/>
</dbReference>
<dbReference type="Proteomes" id="UP000290848">
    <property type="component" value="Unassembled WGS sequence"/>
</dbReference>
<organism evidence="7 8">
    <name type="scientific">Arcticibacter tournemirensis</name>
    <dbReference type="NCBI Taxonomy" id="699437"/>
    <lineage>
        <taxon>Bacteria</taxon>
        <taxon>Pseudomonadati</taxon>
        <taxon>Bacteroidota</taxon>
        <taxon>Sphingobacteriia</taxon>
        <taxon>Sphingobacteriales</taxon>
        <taxon>Sphingobacteriaceae</taxon>
        <taxon>Arcticibacter</taxon>
    </lineage>
</organism>
<proteinExistence type="inferred from homology"/>
<dbReference type="InterPro" id="IPR019800">
    <property type="entry name" value="Glyco_hydro_3_AS"/>
</dbReference>
<dbReference type="InterPro" id="IPR013783">
    <property type="entry name" value="Ig-like_fold"/>
</dbReference>
<evidence type="ECO:0000256" key="5">
    <source>
        <dbReference type="SAM" id="SignalP"/>
    </source>
</evidence>
<keyword evidence="2 4" id="KW-0378">Hydrolase</keyword>
<dbReference type="GO" id="GO:0005975">
    <property type="term" value="P:carbohydrate metabolic process"/>
    <property type="evidence" value="ECO:0007669"/>
    <property type="project" value="InterPro"/>
</dbReference>
<accession>A0A4Q0M2R7</accession>